<dbReference type="InterPro" id="IPR013425">
    <property type="entry name" value="Autotrns_rpt"/>
</dbReference>
<reference evidence="4" key="1">
    <citation type="submission" date="2016-01" db="EMBL/GenBank/DDBJ databases">
        <authorList>
            <person name="Regsiter A."/>
            <person name="william w."/>
        </authorList>
    </citation>
    <scope>NUCLEOTIDE SEQUENCE</scope>
    <source>
        <strain evidence="4">NCPPB 1641</strain>
    </source>
</reference>
<dbReference type="InterPro" id="IPR005546">
    <property type="entry name" value="Autotransporte_beta"/>
</dbReference>
<dbReference type="Pfam" id="PF12951">
    <property type="entry name" value="PATR"/>
    <property type="match status" value="1"/>
</dbReference>
<dbReference type="InterPro" id="IPR036709">
    <property type="entry name" value="Autotransporte_beta_dom_sf"/>
</dbReference>
<dbReference type="Gene3D" id="2.40.128.130">
    <property type="entry name" value="Autotransporter beta-domain"/>
    <property type="match status" value="1"/>
</dbReference>
<evidence type="ECO:0000259" key="3">
    <source>
        <dbReference type="PROSITE" id="PS51208"/>
    </source>
</evidence>
<dbReference type="NCBIfam" id="TIGR02601">
    <property type="entry name" value="autotrns_rpt"/>
    <property type="match status" value="1"/>
</dbReference>
<feature type="domain" description="Autotransporter" evidence="3">
    <location>
        <begin position="682"/>
        <end position="958"/>
    </location>
</feature>
<comment type="caution">
    <text evidence="4">The sequence shown here is derived from an EMBL/GenBank/DDBJ whole genome shotgun (WGS) entry which is preliminary data.</text>
</comment>
<dbReference type="InterPro" id="IPR036938">
    <property type="entry name" value="PAP2/HPO_sf"/>
</dbReference>
<dbReference type="SMART" id="SM00869">
    <property type="entry name" value="Autotransporter"/>
    <property type="match status" value="1"/>
</dbReference>
<evidence type="ECO:0000313" key="4">
    <source>
        <dbReference type="EMBL" id="CVI55901.1"/>
    </source>
</evidence>
<accession>A0A1S7TN02</accession>
<dbReference type="SUPFAM" id="SSF48317">
    <property type="entry name" value="Acid phosphatase/Vanadium-dependent haloperoxidase"/>
    <property type="match status" value="1"/>
</dbReference>
<evidence type="ECO:0000256" key="1">
    <source>
        <dbReference type="ARBA" id="ARBA00022729"/>
    </source>
</evidence>
<sequence length="958" mass="101264">MINRYYTIFLSSIFLLANAPSHAQDAGIEKIKASRDGWYNVLKGKVMRPFPVLGTWESEVDRLEVLRLSAITGPRKDLASSDAEQDPKIVYDSFTPSALGKHAASLDLYDNPLYEKAKAYVDAAGYATDPGTAIDKKRWGTQRSLDFILKDAYGRSRPNTVLSKVDGSYIPGKEKTTSTSSSYPSGHTWEGFLQAEILSLIFPERGQELISRAIQYGESRVIQKSHFPTDTIGARTAAYFMLANALADDEIADAIAANSKAMRQEIGNICGSTLRQCLEAEATPLYDEHARANFSIGYYGQRQSTGSTSLAPEHFDPQSGHLLRLRFPYLSAEDRRAIIAGTAYPADSLAGWGSDLQNNQSTWGLINLPAAYNGPTYLYTDVTVEQTAGKADDVAGFGEWDIWKNDIAGVGRLTKAGDGTLVLAGNNSFGGIELQGGKLVLNGKNDFSGSSTISNGDLVINGELLSDIDVKKGGQVSGKGRISKMIVGDGGVVAPGNSIGTVSTASIEFRPGSTYEVEVNAQGESDKILVSGQAAITGGTVNVQAENGNYGPGTRYEILKANGGLVRGGASNGFDAVTSNFAFLNPYLSYDATSVYLDLVRNGVSICLPGSSKNQCSVGKALEVAGSASEVYRSVVMMDSARAAGALDNLSGEIYDAAQSALAMNSGHLRNAINERMLLDGASTSGPGGWMTSWGYDARIHGGNGAKAVNDNGWGVLAGLDGVLDNGLTVGIFAGHGQSRLSDKQKSRIEVDAYHLGGYAGAAVGAVNLRGGASYAYLDSDASREIWVPGLAGRMQGGMNGWQYQIFGEASTDIAVDADIELSPYAGLAHVGTDLGDARETGGPATLHVRGGADNVTLATLGLRGAVKLPTSDINAFFSCNLGFTHAFGEIHSASQQSFAGGAAFPISGAEVSRNAAVLDAKFTFDIAEQNTITMGYRGTFSKGSTDNGVNLRWDVKF</sequence>
<gene>
    <name evidence="4" type="ORF">AGR7A_Cc240043</name>
</gene>
<feature type="signal peptide" evidence="2">
    <location>
        <begin position="1"/>
        <end position="23"/>
    </location>
</feature>
<dbReference type="AlphaFoldDB" id="A0A1S7TN02"/>
<dbReference type="GO" id="GO:0030288">
    <property type="term" value="C:outer membrane-bounded periplasmic space"/>
    <property type="evidence" value="ECO:0007669"/>
    <property type="project" value="InterPro"/>
</dbReference>
<dbReference type="Gene3D" id="1.20.144.10">
    <property type="entry name" value="Phosphatidic acid phosphatase type 2/haloperoxidase"/>
    <property type="match status" value="1"/>
</dbReference>
<dbReference type="InterPro" id="IPR011050">
    <property type="entry name" value="Pectin_lyase_fold/virulence"/>
</dbReference>
<dbReference type="PROSITE" id="PS51208">
    <property type="entry name" value="AUTOTRANSPORTER"/>
    <property type="match status" value="1"/>
</dbReference>
<dbReference type="Pfam" id="PF01569">
    <property type="entry name" value="PAP2"/>
    <property type="match status" value="1"/>
</dbReference>
<evidence type="ECO:0000256" key="2">
    <source>
        <dbReference type="SAM" id="SignalP"/>
    </source>
</evidence>
<evidence type="ECO:0000313" key="5">
    <source>
        <dbReference type="Proteomes" id="UP000192140"/>
    </source>
</evidence>
<dbReference type="InterPro" id="IPR000326">
    <property type="entry name" value="PAP2/HPO"/>
</dbReference>
<proteinExistence type="predicted"/>
<dbReference type="EMBL" id="FCNP01000017">
    <property type="protein sequence ID" value="CVI55901.1"/>
    <property type="molecule type" value="Genomic_DNA"/>
</dbReference>
<keyword evidence="1 2" id="KW-0732">Signal</keyword>
<dbReference type="InterPro" id="IPR001011">
    <property type="entry name" value="Acid_Pase_classA_bac"/>
</dbReference>
<feature type="chain" id="PRO_5013068809" evidence="2">
    <location>
        <begin position="24"/>
        <end position="958"/>
    </location>
</feature>
<dbReference type="GO" id="GO:0003993">
    <property type="term" value="F:acid phosphatase activity"/>
    <property type="evidence" value="ECO:0007669"/>
    <property type="project" value="InterPro"/>
</dbReference>
<organism evidence="4 5">
    <name type="scientific">Agrobacterium deltaense NCPPB 1641</name>
    <dbReference type="NCBI Taxonomy" id="1183425"/>
    <lineage>
        <taxon>Bacteria</taxon>
        <taxon>Pseudomonadati</taxon>
        <taxon>Pseudomonadota</taxon>
        <taxon>Alphaproteobacteria</taxon>
        <taxon>Hyphomicrobiales</taxon>
        <taxon>Rhizobiaceae</taxon>
        <taxon>Rhizobium/Agrobacterium group</taxon>
        <taxon>Agrobacterium</taxon>
    </lineage>
</organism>
<dbReference type="PRINTS" id="PR00483">
    <property type="entry name" value="BACPHPHTASE"/>
</dbReference>
<keyword evidence="5" id="KW-1185">Reference proteome</keyword>
<name>A0A1S7TN02_9HYPH</name>
<dbReference type="SMART" id="SM00014">
    <property type="entry name" value="acidPPc"/>
    <property type="match status" value="1"/>
</dbReference>
<dbReference type="Pfam" id="PF03797">
    <property type="entry name" value="Autotransporter"/>
    <property type="match status" value="1"/>
</dbReference>
<dbReference type="Proteomes" id="UP000192140">
    <property type="component" value="Unassembled WGS sequence"/>
</dbReference>
<dbReference type="SUPFAM" id="SSF103515">
    <property type="entry name" value="Autotransporter"/>
    <property type="match status" value="1"/>
</dbReference>
<protein>
    <submittedName>
        <fullName evidence="4">Outer membrane autotransporter barrel domain-containing protein</fullName>
    </submittedName>
</protein>
<dbReference type="SUPFAM" id="SSF51126">
    <property type="entry name" value="Pectin lyase-like"/>
    <property type="match status" value="1"/>
</dbReference>